<dbReference type="Proteomes" id="UP000193207">
    <property type="component" value="Unassembled WGS sequence"/>
</dbReference>
<dbReference type="PANTHER" id="PTHR34583">
    <property type="entry name" value="ANTIPORTER SUBUNIT MNHC2-RELATED"/>
    <property type="match status" value="1"/>
</dbReference>
<dbReference type="NCBIfam" id="NF006573">
    <property type="entry name" value="PRK09094.1"/>
    <property type="match status" value="1"/>
</dbReference>
<feature type="region of interest" description="Disordered" evidence="7">
    <location>
        <begin position="107"/>
        <end position="127"/>
    </location>
</feature>
<evidence type="ECO:0000256" key="3">
    <source>
        <dbReference type="ARBA" id="ARBA00022475"/>
    </source>
</evidence>
<dbReference type="GO" id="GO:0005886">
    <property type="term" value="C:plasma membrane"/>
    <property type="evidence" value="ECO:0007669"/>
    <property type="project" value="UniProtKB-SubCell"/>
</dbReference>
<dbReference type="AlphaFoldDB" id="A0A1X6YIL6"/>
<keyword evidence="10" id="KW-1185">Reference proteome</keyword>
<evidence type="ECO:0000256" key="8">
    <source>
        <dbReference type="SAM" id="Phobius"/>
    </source>
</evidence>
<dbReference type="Gene3D" id="1.10.287.3510">
    <property type="match status" value="1"/>
</dbReference>
<evidence type="ECO:0000256" key="1">
    <source>
        <dbReference type="ARBA" id="ARBA00004651"/>
    </source>
</evidence>
<comment type="subcellular location">
    <subcellularLocation>
        <location evidence="1">Cell membrane</location>
        <topology evidence="1">Multi-pass membrane protein</topology>
    </subcellularLocation>
</comment>
<evidence type="ECO:0000256" key="7">
    <source>
        <dbReference type="SAM" id="MobiDB-lite"/>
    </source>
</evidence>
<feature type="transmembrane region" description="Helical" evidence="8">
    <location>
        <begin position="71"/>
        <end position="97"/>
    </location>
</feature>
<evidence type="ECO:0000313" key="10">
    <source>
        <dbReference type="Proteomes" id="UP000193207"/>
    </source>
</evidence>
<dbReference type="RefSeq" id="WP_085816488.1">
    <property type="nucleotide sequence ID" value="NZ_FWFU01000001.1"/>
</dbReference>
<keyword evidence="3" id="KW-1003">Cell membrane</keyword>
<comment type="similarity">
    <text evidence="2">Belongs to the CPA3 antiporters (TC 2.A.63) subunit C family.</text>
</comment>
<accession>A0A1X6YIL6</accession>
<keyword evidence="4 8" id="KW-0812">Transmembrane</keyword>
<feature type="compositionally biased region" description="Acidic residues" evidence="7">
    <location>
        <begin position="107"/>
        <end position="118"/>
    </location>
</feature>
<keyword evidence="5 8" id="KW-1133">Transmembrane helix</keyword>
<name>A0A1X6YIL6_9RHOB</name>
<evidence type="ECO:0000256" key="4">
    <source>
        <dbReference type="ARBA" id="ARBA00022692"/>
    </source>
</evidence>
<feature type="transmembrane region" description="Helical" evidence="8">
    <location>
        <begin position="6"/>
        <end position="21"/>
    </location>
</feature>
<evidence type="ECO:0000256" key="5">
    <source>
        <dbReference type="ARBA" id="ARBA00022989"/>
    </source>
</evidence>
<dbReference type="OrthoDB" id="9799219at2"/>
<sequence length="127" mass="13410">MEIVVASSIGVLTAGGVYLILRLRAFAVILGLALLTYAVNIFLFATGRLAVNAPPVLNKYADVAYSDPLPQALVLTAIVISFGMTAVLVMIALGAFLEADHDRIDMTGEDDARDDDDALSAQGENRA</sequence>
<dbReference type="EMBL" id="FWFU01000001">
    <property type="protein sequence ID" value="SLN22702.1"/>
    <property type="molecule type" value="Genomic_DNA"/>
</dbReference>
<feature type="transmembrane region" description="Helical" evidence="8">
    <location>
        <begin position="28"/>
        <end position="51"/>
    </location>
</feature>
<evidence type="ECO:0000313" key="9">
    <source>
        <dbReference type="EMBL" id="SLN22702.1"/>
    </source>
</evidence>
<proteinExistence type="inferred from homology"/>
<dbReference type="Pfam" id="PF00420">
    <property type="entry name" value="Oxidored_q2"/>
    <property type="match status" value="1"/>
</dbReference>
<protein>
    <submittedName>
        <fullName evidence="9">Na(+)/H(+) antiporter subunit C</fullName>
    </submittedName>
</protein>
<keyword evidence="6 8" id="KW-0472">Membrane</keyword>
<dbReference type="InterPro" id="IPR050601">
    <property type="entry name" value="CPA3_antiporter_subunitC"/>
</dbReference>
<organism evidence="9 10">
    <name type="scientific">Roseovarius halotolerans</name>
    <dbReference type="NCBI Taxonomy" id="505353"/>
    <lineage>
        <taxon>Bacteria</taxon>
        <taxon>Pseudomonadati</taxon>
        <taxon>Pseudomonadota</taxon>
        <taxon>Alphaproteobacteria</taxon>
        <taxon>Rhodobacterales</taxon>
        <taxon>Roseobacteraceae</taxon>
        <taxon>Roseovarius</taxon>
    </lineage>
</organism>
<evidence type="ECO:0000256" key="2">
    <source>
        <dbReference type="ARBA" id="ARBA00010388"/>
    </source>
</evidence>
<reference evidence="9 10" key="1">
    <citation type="submission" date="2017-03" db="EMBL/GenBank/DDBJ databases">
        <authorList>
            <person name="Afonso C.L."/>
            <person name="Miller P.J."/>
            <person name="Scott M.A."/>
            <person name="Spackman E."/>
            <person name="Goraichik I."/>
            <person name="Dimitrov K.M."/>
            <person name="Suarez D.L."/>
            <person name="Swayne D.E."/>
        </authorList>
    </citation>
    <scope>NUCLEOTIDE SEQUENCE [LARGE SCALE GENOMIC DNA]</scope>
    <source>
        <strain evidence="9 10">CECT 8110</strain>
    </source>
</reference>
<dbReference type="PANTHER" id="PTHR34583:SF2">
    <property type="entry name" value="ANTIPORTER SUBUNIT MNHC2-RELATED"/>
    <property type="match status" value="1"/>
</dbReference>
<gene>
    <name evidence="9" type="primary">mrpC</name>
    <name evidence="9" type="ORF">ROH8110_00888</name>
</gene>
<evidence type="ECO:0000256" key="6">
    <source>
        <dbReference type="ARBA" id="ARBA00023136"/>
    </source>
</evidence>
<dbReference type="InterPro" id="IPR039428">
    <property type="entry name" value="NUOK/Mnh_C1-like"/>
</dbReference>